<evidence type="ECO:0000313" key="14">
    <source>
        <dbReference type="EMBL" id="MFD0998257.1"/>
    </source>
</evidence>
<evidence type="ECO:0000256" key="5">
    <source>
        <dbReference type="ARBA" id="ARBA00022679"/>
    </source>
</evidence>
<evidence type="ECO:0000256" key="1">
    <source>
        <dbReference type="ARBA" id="ARBA00000085"/>
    </source>
</evidence>
<keyword evidence="8" id="KW-0418">Kinase</keyword>
<keyword evidence="7" id="KW-0547">Nucleotide-binding</keyword>
<dbReference type="PROSITE" id="PS50109">
    <property type="entry name" value="HIS_KIN"/>
    <property type="match status" value="1"/>
</dbReference>
<comment type="caution">
    <text evidence="14">The sequence shown here is derived from an EMBL/GenBank/DDBJ whole genome shotgun (WGS) entry which is preliminary data.</text>
</comment>
<dbReference type="InterPro" id="IPR036097">
    <property type="entry name" value="HisK_dim/P_sf"/>
</dbReference>
<dbReference type="SMART" id="SM00388">
    <property type="entry name" value="HisKA"/>
    <property type="match status" value="1"/>
</dbReference>
<dbReference type="SUPFAM" id="SSF55874">
    <property type="entry name" value="ATPase domain of HSP90 chaperone/DNA topoisomerase II/histidine kinase"/>
    <property type="match status" value="1"/>
</dbReference>
<dbReference type="Pfam" id="PF02518">
    <property type="entry name" value="HATPase_c"/>
    <property type="match status" value="1"/>
</dbReference>
<evidence type="ECO:0000256" key="11">
    <source>
        <dbReference type="ARBA" id="ARBA00023012"/>
    </source>
</evidence>
<keyword evidence="15" id="KW-1185">Reference proteome</keyword>
<dbReference type="RefSeq" id="WP_377574648.1">
    <property type="nucleotide sequence ID" value="NZ_JBHTKA010000001.1"/>
</dbReference>
<dbReference type="InterPro" id="IPR036890">
    <property type="entry name" value="HATPase_C_sf"/>
</dbReference>
<dbReference type="PANTHER" id="PTHR42878">
    <property type="entry name" value="TWO-COMPONENT HISTIDINE KINASE"/>
    <property type="match status" value="1"/>
</dbReference>
<dbReference type="InterPro" id="IPR035965">
    <property type="entry name" value="PAS-like_dom_sf"/>
</dbReference>
<evidence type="ECO:0000256" key="2">
    <source>
        <dbReference type="ARBA" id="ARBA00004141"/>
    </source>
</evidence>
<keyword evidence="4" id="KW-0597">Phosphoprotein</keyword>
<sequence>MTMLEHAEIGVWQDIFTSIIEDADSNILLLDEDFRIINLNSGFYWIFIETYGIELKKGTSILESMQRVHATLTHTWRDRCMVALSGTAIKVEDVFEIDGRNYYWEIHFKSSSRPDGSQIISVFSRDITVRKAYQKKIIENEANLRSILNTIEDSIWLINTDFELIDFNREFFKKYKQAYGVKLLRGENILGLIPDDLPELRELWRNRYESGLKGRPGKYYDSYQIEKDNRIFEIKTYPIVENGIVTGLTMYSRDITNQTRTEDLLKKQNEELIRINSELDRFVYSASHDLRAPLMSVKGLINMIKLDPEKQNTDQYLALIEKSVNKLDHFISDIIHYSRNARMDIMPKQIDFNELLQESIDSLRYMEGADTVKSIRNIVQQAPFCSDYSRLLMVFNNIISNAVQYRDTRKEDSYLKIDILVDEKRAILRFSDNGIGIPEEYVDKIFKMFFRANADSKGSGLGLYIVKGVLEKLEGSVSVQSKVGEGTTFSFEIPNLCA</sequence>
<keyword evidence="5" id="KW-0808">Transferase</keyword>
<dbReference type="Proteomes" id="UP001597112">
    <property type="component" value="Unassembled WGS sequence"/>
</dbReference>
<evidence type="ECO:0000256" key="4">
    <source>
        <dbReference type="ARBA" id="ARBA00022553"/>
    </source>
</evidence>
<dbReference type="Gene3D" id="1.10.287.130">
    <property type="match status" value="1"/>
</dbReference>
<keyword evidence="12" id="KW-0472">Membrane</keyword>
<dbReference type="PRINTS" id="PR00344">
    <property type="entry name" value="BCTRLSENSOR"/>
</dbReference>
<dbReference type="EMBL" id="JBHTKA010000001">
    <property type="protein sequence ID" value="MFD0998257.1"/>
    <property type="molecule type" value="Genomic_DNA"/>
</dbReference>
<dbReference type="InterPro" id="IPR004358">
    <property type="entry name" value="Sig_transdc_His_kin-like_C"/>
</dbReference>
<proteinExistence type="predicted"/>
<evidence type="ECO:0000256" key="9">
    <source>
        <dbReference type="ARBA" id="ARBA00022840"/>
    </source>
</evidence>
<dbReference type="PANTHER" id="PTHR42878:SF7">
    <property type="entry name" value="SENSOR HISTIDINE KINASE GLRK"/>
    <property type="match status" value="1"/>
</dbReference>
<evidence type="ECO:0000259" key="13">
    <source>
        <dbReference type="PROSITE" id="PS50109"/>
    </source>
</evidence>
<accession>A0ABW3JWI5</accession>
<feature type="domain" description="Histidine kinase" evidence="13">
    <location>
        <begin position="285"/>
        <end position="497"/>
    </location>
</feature>
<dbReference type="Gene3D" id="3.30.565.10">
    <property type="entry name" value="Histidine kinase-like ATPase, C-terminal domain"/>
    <property type="match status" value="1"/>
</dbReference>
<evidence type="ECO:0000256" key="3">
    <source>
        <dbReference type="ARBA" id="ARBA00012438"/>
    </source>
</evidence>
<comment type="subcellular location">
    <subcellularLocation>
        <location evidence="2">Membrane</location>
        <topology evidence="2">Multi-pass membrane protein</topology>
    </subcellularLocation>
</comment>
<dbReference type="InterPro" id="IPR005467">
    <property type="entry name" value="His_kinase_dom"/>
</dbReference>
<dbReference type="NCBIfam" id="TIGR00229">
    <property type="entry name" value="sensory_box"/>
    <property type="match status" value="1"/>
</dbReference>
<keyword evidence="10" id="KW-1133">Transmembrane helix</keyword>
<evidence type="ECO:0000256" key="12">
    <source>
        <dbReference type="ARBA" id="ARBA00023136"/>
    </source>
</evidence>
<dbReference type="SMART" id="SM00387">
    <property type="entry name" value="HATPase_c"/>
    <property type="match status" value="1"/>
</dbReference>
<dbReference type="InterPro" id="IPR050351">
    <property type="entry name" value="BphY/WalK/GraS-like"/>
</dbReference>
<dbReference type="SUPFAM" id="SSF47384">
    <property type="entry name" value="Homodimeric domain of signal transducing histidine kinase"/>
    <property type="match status" value="1"/>
</dbReference>
<name>A0ABW3JWI5_9BACT</name>
<keyword evidence="9 14" id="KW-0067">ATP-binding</keyword>
<comment type="catalytic activity">
    <reaction evidence="1">
        <text>ATP + protein L-histidine = ADP + protein N-phospho-L-histidine.</text>
        <dbReference type="EC" id="2.7.13.3"/>
    </reaction>
</comment>
<evidence type="ECO:0000256" key="10">
    <source>
        <dbReference type="ARBA" id="ARBA00022989"/>
    </source>
</evidence>
<evidence type="ECO:0000256" key="7">
    <source>
        <dbReference type="ARBA" id="ARBA00022741"/>
    </source>
</evidence>
<dbReference type="SUPFAM" id="SSF55785">
    <property type="entry name" value="PYP-like sensor domain (PAS domain)"/>
    <property type="match status" value="1"/>
</dbReference>
<dbReference type="EC" id="2.7.13.3" evidence="3"/>
<evidence type="ECO:0000313" key="15">
    <source>
        <dbReference type="Proteomes" id="UP001597112"/>
    </source>
</evidence>
<dbReference type="CDD" id="cd00082">
    <property type="entry name" value="HisKA"/>
    <property type="match status" value="1"/>
</dbReference>
<dbReference type="InterPro" id="IPR003594">
    <property type="entry name" value="HATPase_dom"/>
</dbReference>
<gene>
    <name evidence="14" type="ORF">ACFQ21_03025</name>
</gene>
<protein>
    <recommendedName>
        <fullName evidence="3">histidine kinase</fullName>
        <ecNumber evidence="3">2.7.13.3</ecNumber>
    </recommendedName>
</protein>
<keyword evidence="6" id="KW-0812">Transmembrane</keyword>
<evidence type="ECO:0000256" key="8">
    <source>
        <dbReference type="ARBA" id="ARBA00022777"/>
    </source>
</evidence>
<dbReference type="GO" id="GO:0005524">
    <property type="term" value="F:ATP binding"/>
    <property type="evidence" value="ECO:0007669"/>
    <property type="project" value="UniProtKB-KW"/>
</dbReference>
<dbReference type="CDD" id="cd00075">
    <property type="entry name" value="HATPase"/>
    <property type="match status" value="1"/>
</dbReference>
<dbReference type="InterPro" id="IPR000014">
    <property type="entry name" value="PAS"/>
</dbReference>
<organism evidence="14 15">
    <name type="scientific">Ohtaekwangia kribbensis</name>
    <dbReference type="NCBI Taxonomy" id="688913"/>
    <lineage>
        <taxon>Bacteria</taxon>
        <taxon>Pseudomonadati</taxon>
        <taxon>Bacteroidota</taxon>
        <taxon>Cytophagia</taxon>
        <taxon>Cytophagales</taxon>
        <taxon>Fulvivirgaceae</taxon>
        <taxon>Ohtaekwangia</taxon>
    </lineage>
</organism>
<evidence type="ECO:0000256" key="6">
    <source>
        <dbReference type="ARBA" id="ARBA00022692"/>
    </source>
</evidence>
<dbReference type="InterPro" id="IPR003661">
    <property type="entry name" value="HisK_dim/P_dom"/>
</dbReference>
<dbReference type="Gene3D" id="3.30.450.20">
    <property type="entry name" value="PAS domain"/>
    <property type="match status" value="2"/>
</dbReference>
<dbReference type="Pfam" id="PF00512">
    <property type="entry name" value="HisKA"/>
    <property type="match status" value="1"/>
</dbReference>
<reference evidence="15" key="1">
    <citation type="journal article" date="2019" name="Int. J. Syst. Evol. Microbiol.">
        <title>The Global Catalogue of Microorganisms (GCM) 10K type strain sequencing project: providing services to taxonomists for standard genome sequencing and annotation.</title>
        <authorList>
            <consortium name="The Broad Institute Genomics Platform"/>
            <consortium name="The Broad Institute Genome Sequencing Center for Infectious Disease"/>
            <person name="Wu L."/>
            <person name="Ma J."/>
        </authorList>
    </citation>
    <scope>NUCLEOTIDE SEQUENCE [LARGE SCALE GENOMIC DNA]</scope>
    <source>
        <strain evidence="15">CCUG 58938</strain>
    </source>
</reference>
<keyword evidence="11" id="KW-0902">Two-component regulatory system</keyword>